<dbReference type="EMBL" id="JRYO01000182">
    <property type="protein sequence ID" value="KHE91710.1"/>
    <property type="molecule type" value="Genomic_DNA"/>
</dbReference>
<evidence type="ECO:0000313" key="3">
    <source>
        <dbReference type="Proteomes" id="UP000030652"/>
    </source>
</evidence>
<proteinExistence type="predicted"/>
<sequence>MIYDLGFEICNSLFNLVLLLIIIELFAELNPKQILLIN</sequence>
<organism evidence="2 3">
    <name type="scientific">Candidatus Scalindua brodae</name>
    <dbReference type="NCBI Taxonomy" id="237368"/>
    <lineage>
        <taxon>Bacteria</taxon>
        <taxon>Pseudomonadati</taxon>
        <taxon>Planctomycetota</taxon>
        <taxon>Candidatus Brocadiia</taxon>
        <taxon>Candidatus Brocadiales</taxon>
        <taxon>Candidatus Scalinduaceae</taxon>
        <taxon>Candidatus Scalindua</taxon>
    </lineage>
</organism>
<feature type="transmembrane region" description="Helical" evidence="1">
    <location>
        <begin position="6"/>
        <end position="27"/>
    </location>
</feature>
<dbReference type="Proteomes" id="UP000030652">
    <property type="component" value="Unassembled WGS sequence"/>
</dbReference>
<comment type="caution">
    <text evidence="2">The sequence shown here is derived from an EMBL/GenBank/DDBJ whole genome shotgun (WGS) entry which is preliminary data.</text>
</comment>
<keyword evidence="1" id="KW-0472">Membrane</keyword>
<dbReference type="AlphaFoldDB" id="A0A0B0EM05"/>
<name>A0A0B0EM05_9BACT</name>
<accession>A0A0B0EM05</accession>
<keyword evidence="1" id="KW-0812">Transmembrane</keyword>
<gene>
    <name evidence="2" type="ORF">SCABRO_02523</name>
</gene>
<reference evidence="2 3" key="1">
    <citation type="submission" date="2014-10" db="EMBL/GenBank/DDBJ databases">
        <title>Draft genome of anammox bacterium scalindua brodae, obtained using differential coverage binning of sequence data from two enrichment reactors.</title>
        <authorList>
            <person name="Speth D.R."/>
            <person name="Russ L."/>
            <person name="Kartal B."/>
            <person name="Op den Camp H.J."/>
            <person name="Dutilh B.E."/>
            <person name="Jetten M.S."/>
        </authorList>
    </citation>
    <scope>NUCLEOTIDE SEQUENCE [LARGE SCALE GENOMIC DNA]</scope>
    <source>
        <strain evidence="2">RU1</strain>
    </source>
</reference>
<evidence type="ECO:0000313" key="2">
    <source>
        <dbReference type="EMBL" id="KHE91710.1"/>
    </source>
</evidence>
<keyword evidence="1" id="KW-1133">Transmembrane helix</keyword>
<evidence type="ECO:0000256" key="1">
    <source>
        <dbReference type="SAM" id="Phobius"/>
    </source>
</evidence>
<protein>
    <submittedName>
        <fullName evidence="2">Uncharacterized protein</fullName>
    </submittedName>
</protein>